<feature type="transmembrane region" description="Helical" evidence="5">
    <location>
        <begin position="230"/>
        <end position="247"/>
    </location>
</feature>
<comment type="subcellular location">
    <subcellularLocation>
        <location evidence="1">Membrane</location>
        <topology evidence="1">Multi-pass membrane protein</topology>
    </subcellularLocation>
</comment>
<feature type="transmembrane region" description="Helical" evidence="5">
    <location>
        <begin position="110"/>
        <end position="129"/>
    </location>
</feature>
<gene>
    <name evidence="7" type="ORF">ACE3NQ_00580</name>
</gene>
<dbReference type="Pfam" id="PF04932">
    <property type="entry name" value="Wzy_C"/>
    <property type="match status" value="1"/>
</dbReference>
<dbReference type="GO" id="GO:0016874">
    <property type="term" value="F:ligase activity"/>
    <property type="evidence" value="ECO:0007669"/>
    <property type="project" value="UniProtKB-KW"/>
</dbReference>
<feature type="transmembrane region" description="Helical" evidence="5">
    <location>
        <begin position="395"/>
        <end position="412"/>
    </location>
</feature>
<feature type="transmembrane region" description="Helical" evidence="5">
    <location>
        <begin position="135"/>
        <end position="152"/>
    </location>
</feature>
<sequence length="448" mass="50089">MSNYPWLARMNTLQYGFIFLAAALLVGVAATYQPIVSLAAVCLLLLLVVSLRHPERISYVVLLSTAVSVDVLYSGSVFGVEILSLYKLGILALLVPCMLVYGIRLKFSYPIFALIAMLGITFTVSVWLPTLTASIAIKAFIGLSLPFCFLLIKWKKEVAQKHMTMISLLPIISVGIGLLLSVAGLHSFTDVEFTGAVRVQGANIPPHLAMLAFLGIAVALIELKRRPRQTVFFYAVLALNFLILIATGTRGPILALILMLLVYLFDISRQYLKGKINYLIPLAGSFVLVLGALALQWDNLQKRSFERQTSEGIDLSGRTEAWEYFLNRVQDYPWSGRGLGAVTVANDGTLFRGFVVPHNEYIRFYFDTGYIGCGLLMLSLLIVFVLIYRSLPKLIKPYYAGLIAGFLIYSFSDNTLSTVQMIIPFCWYLNCLYQTSNQYDFRKREVIR</sequence>
<accession>A0ABV5B3E7</accession>
<feature type="transmembrane region" description="Helical" evidence="5">
    <location>
        <begin position="59"/>
        <end position="79"/>
    </location>
</feature>
<feature type="domain" description="O-antigen ligase-related" evidence="6">
    <location>
        <begin position="236"/>
        <end position="376"/>
    </location>
</feature>
<feature type="transmembrane region" description="Helical" evidence="5">
    <location>
        <begin position="369"/>
        <end position="388"/>
    </location>
</feature>
<reference evidence="7 8" key="1">
    <citation type="submission" date="2024-09" db="EMBL/GenBank/DDBJ databases">
        <authorList>
            <person name="Ruan L."/>
        </authorList>
    </citation>
    <scope>NUCLEOTIDE SEQUENCE [LARGE SCALE GENOMIC DNA]</scope>
    <source>
        <strain evidence="7 8">D33</strain>
    </source>
</reference>
<evidence type="ECO:0000256" key="4">
    <source>
        <dbReference type="ARBA" id="ARBA00023136"/>
    </source>
</evidence>
<keyword evidence="2 5" id="KW-0812">Transmembrane</keyword>
<feature type="transmembrane region" description="Helical" evidence="5">
    <location>
        <begin position="164"/>
        <end position="184"/>
    </location>
</feature>
<dbReference type="InterPro" id="IPR007016">
    <property type="entry name" value="O-antigen_ligase-rel_domated"/>
</dbReference>
<evidence type="ECO:0000313" key="8">
    <source>
        <dbReference type="Proteomes" id="UP001580407"/>
    </source>
</evidence>
<keyword evidence="4 5" id="KW-0472">Membrane</keyword>
<evidence type="ECO:0000313" key="7">
    <source>
        <dbReference type="EMBL" id="MFB5679404.1"/>
    </source>
</evidence>
<organism evidence="7 8">
    <name type="scientific">Paenibacillus terreus</name>
    <dbReference type="NCBI Taxonomy" id="1387834"/>
    <lineage>
        <taxon>Bacteria</taxon>
        <taxon>Bacillati</taxon>
        <taxon>Bacillota</taxon>
        <taxon>Bacilli</taxon>
        <taxon>Bacillales</taxon>
        <taxon>Paenibacillaceae</taxon>
        <taxon>Paenibacillus</taxon>
    </lineage>
</organism>
<comment type="caution">
    <text evidence="7">The sequence shown here is derived from an EMBL/GenBank/DDBJ whole genome shotgun (WGS) entry which is preliminary data.</text>
</comment>
<protein>
    <submittedName>
        <fullName evidence="7">O-antigen ligase family protein</fullName>
    </submittedName>
</protein>
<keyword evidence="3 5" id="KW-1133">Transmembrane helix</keyword>
<feature type="transmembrane region" description="Helical" evidence="5">
    <location>
        <begin position="253"/>
        <end position="272"/>
    </location>
</feature>
<dbReference type="PANTHER" id="PTHR37422">
    <property type="entry name" value="TEICHURONIC ACID BIOSYNTHESIS PROTEIN TUAE"/>
    <property type="match status" value="1"/>
</dbReference>
<keyword evidence="8" id="KW-1185">Reference proteome</keyword>
<keyword evidence="7" id="KW-0436">Ligase</keyword>
<dbReference type="Proteomes" id="UP001580407">
    <property type="component" value="Unassembled WGS sequence"/>
</dbReference>
<evidence type="ECO:0000256" key="3">
    <source>
        <dbReference type="ARBA" id="ARBA00022989"/>
    </source>
</evidence>
<evidence type="ECO:0000259" key="6">
    <source>
        <dbReference type="Pfam" id="PF04932"/>
    </source>
</evidence>
<evidence type="ECO:0000256" key="5">
    <source>
        <dbReference type="SAM" id="Phobius"/>
    </source>
</evidence>
<dbReference type="InterPro" id="IPR051533">
    <property type="entry name" value="WaaL-like"/>
</dbReference>
<evidence type="ECO:0000256" key="1">
    <source>
        <dbReference type="ARBA" id="ARBA00004141"/>
    </source>
</evidence>
<feature type="transmembrane region" description="Helical" evidence="5">
    <location>
        <begin position="12"/>
        <end position="29"/>
    </location>
</feature>
<dbReference type="PANTHER" id="PTHR37422:SF17">
    <property type="entry name" value="O-ANTIGEN LIGASE"/>
    <property type="match status" value="1"/>
</dbReference>
<proteinExistence type="predicted"/>
<evidence type="ECO:0000256" key="2">
    <source>
        <dbReference type="ARBA" id="ARBA00022692"/>
    </source>
</evidence>
<feature type="transmembrane region" description="Helical" evidence="5">
    <location>
        <begin position="85"/>
        <end position="103"/>
    </location>
</feature>
<dbReference type="EMBL" id="JBHILM010000001">
    <property type="protein sequence ID" value="MFB5679404.1"/>
    <property type="molecule type" value="Genomic_DNA"/>
</dbReference>
<feature type="transmembrane region" description="Helical" evidence="5">
    <location>
        <begin position="279"/>
        <end position="297"/>
    </location>
</feature>
<feature type="transmembrane region" description="Helical" evidence="5">
    <location>
        <begin position="418"/>
        <end position="435"/>
    </location>
</feature>
<name>A0ABV5B3E7_9BACL</name>
<feature type="transmembrane region" description="Helical" evidence="5">
    <location>
        <begin position="204"/>
        <end position="223"/>
    </location>
</feature>
<dbReference type="RefSeq" id="WP_375523248.1">
    <property type="nucleotide sequence ID" value="NZ_JBHILM010000001.1"/>
</dbReference>